<sequence length="84" mass="9895">MKFPRTCLHNFLTYNSTKYSSHWVQDSSRTTCKKPQQLLIKPILYLVINCCFIDRSSKLHKLLNILAKTSTREAPKFFPKFIQS</sequence>
<protein>
    <submittedName>
        <fullName evidence="1">Uncharacterized protein</fullName>
    </submittedName>
</protein>
<proteinExistence type="predicted"/>
<name>A0A0A9E1S6_ARUDO</name>
<organism evidence="1">
    <name type="scientific">Arundo donax</name>
    <name type="common">Giant reed</name>
    <name type="synonym">Donax arundinaceus</name>
    <dbReference type="NCBI Taxonomy" id="35708"/>
    <lineage>
        <taxon>Eukaryota</taxon>
        <taxon>Viridiplantae</taxon>
        <taxon>Streptophyta</taxon>
        <taxon>Embryophyta</taxon>
        <taxon>Tracheophyta</taxon>
        <taxon>Spermatophyta</taxon>
        <taxon>Magnoliopsida</taxon>
        <taxon>Liliopsida</taxon>
        <taxon>Poales</taxon>
        <taxon>Poaceae</taxon>
        <taxon>PACMAD clade</taxon>
        <taxon>Arundinoideae</taxon>
        <taxon>Arundineae</taxon>
        <taxon>Arundo</taxon>
    </lineage>
</organism>
<evidence type="ECO:0000313" key="1">
    <source>
        <dbReference type="EMBL" id="JAD91865.1"/>
    </source>
</evidence>
<accession>A0A0A9E1S6</accession>
<reference evidence="1" key="1">
    <citation type="submission" date="2014-09" db="EMBL/GenBank/DDBJ databases">
        <authorList>
            <person name="Magalhaes I.L.F."/>
            <person name="Oliveira U."/>
            <person name="Santos F.R."/>
            <person name="Vidigal T.H.D.A."/>
            <person name="Brescovit A.D."/>
            <person name="Santos A.J."/>
        </authorList>
    </citation>
    <scope>NUCLEOTIDE SEQUENCE</scope>
    <source>
        <tissue evidence="1">Shoot tissue taken approximately 20 cm above the soil surface</tissue>
    </source>
</reference>
<dbReference type="AlphaFoldDB" id="A0A0A9E1S6"/>
<dbReference type="EMBL" id="GBRH01206030">
    <property type="protein sequence ID" value="JAD91865.1"/>
    <property type="molecule type" value="Transcribed_RNA"/>
</dbReference>
<reference evidence="1" key="2">
    <citation type="journal article" date="2015" name="Data Brief">
        <title>Shoot transcriptome of the giant reed, Arundo donax.</title>
        <authorList>
            <person name="Barrero R.A."/>
            <person name="Guerrero F.D."/>
            <person name="Moolhuijzen P."/>
            <person name="Goolsby J.A."/>
            <person name="Tidwell J."/>
            <person name="Bellgard S.E."/>
            <person name="Bellgard M.I."/>
        </authorList>
    </citation>
    <scope>NUCLEOTIDE SEQUENCE</scope>
    <source>
        <tissue evidence="1">Shoot tissue taken approximately 20 cm above the soil surface</tissue>
    </source>
</reference>